<sequence>MKNTYYLKQSPLIFLALALIISSCTKIPGHYINGNTTTTGATFTYQLGSAASVTLTTPSHLISFAQANAGGPDVTVISAFNISTSDNIGLQFDATQPGTYTSSFGYFEVGALKLHVPPGGETIKVTTYNFADNGQQLKGTIKGSFSGFMADSLNNQVKFSGSFNITQ</sequence>
<dbReference type="HOGENOM" id="CLU_1592726_0_0_10"/>
<dbReference type="EMBL" id="CM001403">
    <property type="protein sequence ID" value="EHQ25055.1"/>
    <property type="molecule type" value="Genomic_DNA"/>
</dbReference>
<dbReference type="RefSeq" id="WP_008504681.1">
    <property type="nucleotide sequence ID" value="NZ_CM001403.1"/>
</dbReference>
<proteinExistence type="predicted"/>
<evidence type="ECO:0000313" key="2">
    <source>
        <dbReference type="Proteomes" id="UP000002774"/>
    </source>
</evidence>
<dbReference type="Proteomes" id="UP000002774">
    <property type="component" value="Chromosome"/>
</dbReference>
<reference evidence="1" key="1">
    <citation type="submission" date="2011-09" db="EMBL/GenBank/DDBJ databases">
        <title>The permanent draft genome of Mucilaginibacter paludis DSM 18603.</title>
        <authorList>
            <consortium name="US DOE Joint Genome Institute (JGI-PGF)"/>
            <person name="Lucas S."/>
            <person name="Han J."/>
            <person name="Lapidus A."/>
            <person name="Bruce D."/>
            <person name="Goodwin L."/>
            <person name="Pitluck S."/>
            <person name="Peters L."/>
            <person name="Kyrpides N."/>
            <person name="Mavromatis K."/>
            <person name="Ivanova N."/>
            <person name="Mikhailova N."/>
            <person name="Held B."/>
            <person name="Detter J.C."/>
            <person name="Tapia R."/>
            <person name="Han C."/>
            <person name="Land M."/>
            <person name="Hauser L."/>
            <person name="Markowitz V."/>
            <person name="Cheng J.-F."/>
            <person name="Hugenholtz P."/>
            <person name="Woyke T."/>
            <person name="Wu D."/>
            <person name="Tindall B."/>
            <person name="Brambilla E."/>
            <person name="Klenk H.-P."/>
            <person name="Eisen J.A."/>
        </authorList>
    </citation>
    <scope>NUCLEOTIDE SEQUENCE [LARGE SCALE GENOMIC DNA]</scope>
    <source>
        <strain evidence="1">DSM 18603</strain>
    </source>
</reference>
<name>H1YBI4_9SPHI</name>
<keyword evidence="2" id="KW-1185">Reference proteome</keyword>
<protein>
    <submittedName>
        <fullName evidence="1">Uncharacterized protein</fullName>
    </submittedName>
</protein>
<dbReference type="PROSITE" id="PS51257">
    <property type="entry name" value="PROKAR_LIPOPROTEIN"/>
    <property type="match status" value="1"/>
</dbReference>
<accession>H1YBI4</accession>
<dbReference type="AlphaFoldDB" id="H1YBI4"/>
<gene>
    <name evidence="1" type="ORF">Mucpa_0874</name>
</gene>
<evidence type="ECO:0000313" key="1">
    <source>
        <dbReference type="EMBL" id="EHQ25055.1"/>
    </source>
</evidence>
<organism evidence="1 2">
    <name type="scientific">Mucilaginibacter paludis DSM 18603</name>
    <dbReference type="NCBI Taxonomy" id="714943"/>
    <lineage>
        <taxon>Bacteria</taxon>
        <taxon>Pseudomonadati</taxon>
        <taxon>Bacteroidota</taxon>
        <taxon>Sphingobacteriia</taxon>
        <taxon>Sphingobacteriales</taxon>
        <taxon>Sphingobacteriaceae</taxon>
        <taxon>Mucilaginibacter</taxon>
    </lineage>
</organism>